<keyword evidence="5" id="KW-0479">Metal-binding</keyword>
<proteinExistence type="inferred from homology"/>
<dbReference type="FunFam" id="3.30.160.60:FF:001479">
    <property type="entry name" value="ZFP69 zinc finger protein B"/>
    <property type="match status" value="1"/>
</dbReference>
<keyword evidence="17" id="KW-1185">Reference proteome</keyword>
<dbReference type="Proteomes" id="UP000233060">
    <property type="component" value="Unassembled WGS sequence"/>
</dbReference>
<dbReference type="FunFam" id="3.30.160.60:FF:000617">
    <property type="entry name" value="Zinc finger protein 777"/>
    <property type="match status" value="1"/>
</dbReference>
<evidence type="ECO:0000256" key="4">
    <source>
        <dbReference type="ARBA" id="ARBA00022499"/>
    </source>
</evidence>
<feature type="domain" description="C2H2-type" evidence="15">
    <location>
        <begin position="59"/>
        <end position="87"/>
    </location>
</feature>
<keyword evidence="13" id="KW-0539">Nucleus</keyword>
<dbReference type="Gene3D" id="3.30.160.60">
    <property type="entry name" value="Classic Zinc Finger"/>
    <property type="match status" value="7"/>
</dbReference>
<feature type="domain" description="C2H2-type" evidence="15">
    <location>
        <begin position="288"/>
        <end position="315"/>
    </location>
</feature>
<reference evidence="16" key="2">
    <citation type="submission" date="2025-09" db="UniProtKB">
        <authorList>
            <consortium name="Ensembl"/>
        </authorList>
    </citation>
    <scope>IDENTIFICATION</scope>
</reference>
<dbReference type="SUPFAM" id="SSF57667">
    <property type="entry name" value="beta-beta-alpha zinc fingers"/>
    <property type="match status" value="6"/>
</dbReference>
<evidence type="ECO:0000256" key="3">
    <source>
        <dbReference type="ARBA" id="ARBA00006991"/>
    </source>
</evidence>
<feature type="domain" description="C2H2-type" evidence="15">
    <location>
        <begin position="363"/>
        <end position="390"/>
    </location>
</feature>
<evidence type="ECO:0000313" key="17">
    <source>
        <dbReference type="Proteomes" id="UP000233060"/>
    </source>
</evidence>
<evidence type="ECO:0000256" key="12">
    <source>
        <dbReference type="ARBA" id="ARBA00023163"/>
    </source>
</evidence>
<evidence type="ECO:0000256" key="10">
    <source>
        <dbReference type="ARBA" id="ARBA00023015"/>
    </source>
</evidence>
<evidence type="ECO:0000256" key="11">
    <source>
        <dbReference type="ARBA" id="ARBA00023125"/>
    </source>
</evidence>
<evidence type="ECO:0000256" key="5">
    <source>
        <dbReference type="ARBA" id="ARBA00022723"/>
    </source>
</evidence>
<comment type="similarity">
    <text evidence="3">Belongs to the krueppel C2H2-type zinc-finger protein family.</text>
</comment>
<evidence type="ECO:0000256" key="7">
    <source>
        <dbReference type="ARBA" id="ARBA00022771"/>
    </source>
</evidence>
<dbReference type="PANTHER" id="PTHR24381">
    <property type="entry name" value="ZINC FINGER PROTEIN"/>
    <property type="match status" value="1"/>
</dbReference>
<keyword evidence="12" id="KW-0804">Transcription</keyword>
<organism evidence="16 17">
    <name type="scientific">Cercocebus atys</name>
    <name type="common">Sooty mangabey</name>
    <name type="synonym">Cercocebus torquatus atys</name>
    <dbReference type="NCBI Taxonomy" id="9531"/>
    <lineage>
        <taxon>Eukaryota</taxon>
        <taxon>Metazoa</taxon>
        <taxon>Chordata</taxon>
        <taxon>Craniata</taxon>
        <taxon>Vertebrata</taxon>
        <taxon>Euteleostomi</taxon>
        <taxon>Mammalia</taxon>
        <taxon>Eutheria</taxon>
        <taxon>Euarchontoglires</taxon>
        <taxon>Primates</taxon>
        <taxon>Haplorrhini</taxon>
        <taxon>Catarrhini</taxon>
        <taxon>Cercopithecidae</taxon>
        <taxon>Cercopithecinae</taxon>
        <taxon>Cercocebus</taxon>
    </lineage>
</organism>
<keyword evidence="7 14" id="KW-0863">Zinc-finger</keyword>
<sequence length="400" mass="45139">MAATDLSHGFFSGEPICPFEEKTKVERMVVDYLANGCQEGKYILEPNGHHFTYSGWKLCDCKNCGEVFSEQFCLKTHMRARNEGNTSQGNCYGKDVLSAHKEASIGQELSKLNTCGKIFALTAGFTVHLEILNARQSYKCKECGKGYKYFVSLDNHTEIHTGCGRAITASSHLKQCVTVHTGKKSKKTKKCGKSFTNFSQLYTHVKTHKGEKSFERKECGRSFRNSSCLNNHIQIHTGIKPTSVYIVGKPSLDQINFIEPVRTHTGIKPYESKECGQAFTRHSRKKLYQYKECGKAFTMPTSLIQHTRIHTGEKPYECVECGKTFITSSRHSKHFKIHSGEKPFVCKIYGKAFLYSLCLNKPFVCKECGKAFAVSSHLSRHEKIHTAEKPYECKGMSVII</sequence>
<evidence type="ECO:0000256" key="9">
    <source>
        <dbReference type="ARBA" id="ARBA00022843"/>
    </source>
</evidence>
<evidence type="ECO:0000256" key="8">
    <source>
        <dbReference type="ARBA" id="ARBA00022833"/>
    </source>
</evidence>
<dbReference type="GO" id="GO:0000981">
    <property type="term" value="F:DNA-binding transcription factor activity, RNA polymerase II-specific"/>
    <property type="evidence" value="ECO:0007669"/>
    <property type="project" value="TreeGrafter"/>
</dbReference>
<dbReference type="PROSITE" id="PS50157">
    <property type="entry name" value="ZINC_FINGER_C2H2_2"/>
    <property type="match status" value="7"/>
</dbReference>
<dbReference type="GO" id="GO:0005634">
    <property type="term" value="C:nucleus"/>
    <property type="evidence" value="ECO:0007669"/>
    <property type="project" value="UniProtKB-SubCell"/>
</dbReference>
<dbReference type="PANTHER" id="PTHR24381:SF265">
    <property type="entry name" value="ZINC FINGER PROTEIN 266"/>
    <property type="match status" value="1"/>
</dbReference>
<feature type="domain" description="C2H2-type" evidence="15">
    <location>
        <begin position="186"/>
        <end position="213"/>
    </location>
</feature>
<dbReference type="SMART" id="SM00355">
    <property type="entry name" value="ZnF_C2H2"/>
    <property type="match status" value="7"/>
</dbReference>
<keyword evidence="9" id="KW-0832">Ubl conjugation</keyword>
<evidence type="ECO:0000256" key="6">
    <source>
        <dbReference type="ARBA" id="ARBA00022737"/>
    </source>
</evidence>
<keyword evidence="10" id="KW-0805">Transcription regulation</keyword>
<comment type="subcellular location">
    <subcellularLocation>
        <location evidence="2">Nucleus</location>
    </subcellularLocation>
</comment>
<feature type="domain" description="C2H2-type" evidence="15">
    <location>
        <begin position="138"/>
        <end position="162"/>
    </location>
</feature>
<dbReference type="OMA" id="NTSQGNC"/>
<dbReference type="Pfam" id="PF00096">
    <property type="entry name" value="zf-C2H2"/>
    <property type="match status" value="5"/>
</dbReference>
<protein>
    <recommendedName>
        <fullName evidence="15">C2H2-type domain-containing protein</fullName>
    </recommendedName>
</protein>
<dbReference type="GO" id="GO:0008270">
    <property type="term" value="F:zinc ion binding"/>
    <property type="evidence" value="ECO:0007669"/>
    <property type="project" value="UniProtKB-KW"/>
</dbReference>
<dbReference type="GO" id="GO:0000977">
    <property type="term" value="F:RNA polymerase II transcription regulatory region sequence-specific DNA binding"/>
    <property type="evidence" value="ECO:0007669"/>
    <property type="project" value="TreeGrafter"/>
</dbReference>
<reference evidence="16" key="1">
    <citation type="submission" date="2025-08" db="UniProtKB">
        <authorList>
            <consortium name="Ensembl"/>
        </authorList>
    </citation>
    <scope>IDENTIFICATION</scope>
</reference>
<dbReference type="PROSITE" id="PS00028">
    <property type="entry name" value="ZINC_FINGER_C2H2_1"/>
    <property type="match status" value="3"/>
</dbReference>
<evidence type="ECO:0000256" key="2">
    <source>
        <dbReference type="ARBA" id="ARBA00004123"/>
    </source>
</evidence>
<dbReference type="GeneTree" id="ENSGT00940000162984"/>
<feature type="domain" description="C2H2-type" evidence="15">
    <location>
        <begin position="214"/>
        <end position="241"/>
    </location>
</feature>
<dbReference type="Ensembl" id="ENSCATT00000028630.1">
    <property type="protein sequence ID" value="ENSCATP00000008243.1"/>
    <property type="gene ID" value="ENSCATG00000024758.1"/>
</dbReference>
<keyword evidence="11" id="KW-0238">DNA-binding</keyword>
<evidence type="ECO:0000256" key="14">
    <source>
        <dbReference type="PROSITE-ProRule" id="PRU00042"/>
    </source>
</evidence>
<dbReference type="FunFam" id="3.30.160.60:FF:000650">
    <property type="entry name" value="Zinc finger protein 197"/>
    <property type="match status" value="1"/>
</dbReference>
<accession>A0A2K5L5L6</accession>
<evidence type="ECO:0000256" key="13">
    <source>
        <dbReference type="ARBA" id="ARBA00023242"/>
    </source>
</evidence>
<evidence type="ECO:0000259" key="15">
    <source>
        <dbReference type="PROSITE" id="PS50157"/>
    </source>
</evidence>
<dbReference type="InterPro" id="IPR013087">
    <property type="entry name" value="Znf_C2H2_type"/>
</dbReference>
<dbReference type="FunFam" id="3.30.160.60:FF:001498">
    <property type="entry name" value="Zinc finger protein 404"/>
    <property type="match status" value="1"/>
</dbReference>
<name>A0A2K5L5L6_CERAT</name>
<comment type="function">
    <text evidence="1">May be involved in transcriptional regulation.</text>
</comment>
<evidence type="ECO:0000256" key="1">
    <source>
        <dbReference type="ARBA" id="ARBA00003767"/>
    </source>
</evidence>
<evidence type="ECO:0000313" key="16">
    <source>
        <dbReference type="Ensembl" id="ENSCATP00000008243.1"/>
    </source>
</evidence>
<dbReference type="InterPro" id="IPR036236">
    <property type="entry name" value="Znf_C2H2_sf"/>
</dbReference>
<feature type="domain" description="C2H2-type" evidence="15">
    <location>
        <begin position="316"/>
        <end position="343"/>
    </location>
</feature>
<keyword evidence="8" id="KW-0862">Zinc</keyword>
<keyword evidence="4" id="KW-1017">Isopeptide bond</keyword>
<keyword evidence="6" id="KW-0677">Repeat</keyword>
<dbReference type="AlphaFoldDB" id="A0A2K5L5L6"/>